<reference evidence="2" key="1">
    <citation type="journal article" date="2014" name="Int. J. Syst. Evol. Microbiol.">
        <title>Complete genome sequence of Corynebacterium casei LMG S-19264T (=DSM 44701T), isolated from a smear-ripened cheese.</title>
        <authorList>
            <consortium name="US DOE Joint Genome Institute (JGI-PGF)"/>
            <person name="Walter F."/>
            <person name="Albersmeier A."/>
            <person name="Kalinowski J."/>
            <person name="Ruckert C."/>
        </authorList>
    </citation>
    <scope>NUCLEOTIDE SEQUENCE</scope>
    <source>
        <strain evidence="2">CGMCC 4.7312</strain>
    </source>
</reference>
<name>A0A917TLQ7_9ACTN</name>
<dbReference type="AlphaFoldDB" id="A0A917TLQ7"/>
<evidence type="ECO:0000313" key="3">
    <source>
        <dbReference type="Proteomes" id="UP000608890"/>
    </source>
</evidence>
<evidence type="ECO:0000256" key="1">
    <source>
        <dbReference type="SAM" id="MobiDB-lite"/>
    </source>
</evidence>
<accession>A0A917TLQ7</accession>
<feature type="region of interest" description="Disordered" evidence="1">
    <location>
        <begin position="1"/>
        <end position="37"/>
    </location>
</feature>
<dbReference type="RefSeq" id="WP_189041132.1">
    <property type="nucleotide sequence ID" value="NZ_BMNB01000003.1"/>
</dbReference>
<dbReference type="Proteomes" id="UP000608890">
    <property type="component" value="Unassembled WGS sequence"/>
</dbReference>
<keyword evidence="3" id="KW-1185">Reference proteome</keyword>
<protein>
    <submittedName>
        <fullName evidence="2">Uncharacterized protein</fullName>
    </submittedName>
</protein>
<gene>
    <name evidence="2" type="ORF">GCM10011608_10920</name>
</gene>
<organism evidence="2 3">
    <name type="scientific">Micromonospora sonchi</name>
    <dbReference type="NCBI Taxonomy" id="1763543"/>
    <lineage>
        <taxon>Bacteria</taxon>
        <taxon>Bacillati</taxon>
        <taxon>Actinomycetota</taxon>
        <taxon>Actinomycetes</taxon>
        <taxon>Micromonosporales</taxon>
        <taxon>Micromonosporaceae</taxon>
        <taxon>Micromonospora</taxon>
    </lineage>
</organism>
<reference evidence="2" key="2">
    <citation type="submission" date="2020-09" db="EMBL/GenBank/DDBJ databases">
        <authorList>
            <person name="Sun Q."/>
            <person name="Zhou Y."/>
        </authorList>
    </citation>
    <scope>NUCLEOTIDE SEQUENCE</scope>
    <source>
        <strain evidence="2">CGMCC 4.7312</strain>
    </source>
</reference>
<evidence type="ECO:0000313" key="2">
    <source>
        <dbReference type="EMBL" id="GGM27900.1"/>
    </source>
</evidence>
<sequence>MNNDTGERLRASLGIDGTAGDAQDVDHDYRTSATEPDGPCLVCGLAQPYRRHTGYQEIAADLQR</sequence>
<feature type="compositionally biased region" description="Basic and acidic residues" evidence="1">
    <location>
        <begin position="1"/>
        <end position="10"/>
    </location>
</feature>
<proteinExistence type="predicted"/>
<comment type="caution">
    <text evidence="2">The sequence shown here is derived from an EMBL/GenBank/DDBJ whole genome shotgun (WGS) entry which is preliminary data.</text>
</comment>
<dbReference type="EMBL" id="BMNB01000003">
    <property type="protein sequence ID" value="GGM27900.1"/>
    <property type="molecule type" value="Genomic_DNA"/>
</dbReference>